<proteinExistence type="predicted"/>
<evidence type="ECO:0008006" key="6">
    <source>
        <dbReference type="Google" id="ProtNLM"/>
    </source>
</evidence>
<dbReference type="SUPFAM" id="SSF48452">
    <property type="entry name" value="TPR-like"/>
    <property type="match status" value="1"/>
</dbReference>
<name>A0ABT4GCS8_9BACL</name>
<evidence type="ECO:0000313" key="5">
    <source>
        <dbReference type="Proteomes" id="UP001527099"/>
    </source>
</evidence>
<dbReference type="RefSeq" id="WP_268615705.1">
    <property type="nucleotide sequence ID" value="NZ_JAMDMX010000044.1"/>
</dbReference>
<keyword evidence="1" id="KW-0677">Repeat</keyword>
<dbReference type="PANTHER" id="PTHR44858:SF1">
    <property type="entry name" value="UDP-N-ACETYLGLUCOSAMINE--PEPTIDE N-ACETYLGLUCOSAMINYLTRANSFERASE SPINDLY-RELATED"/>
    <property type="match status" value="1"/>
</dbReference>
<dbReference type="EMBL" id="JAMDMX010000044">
    <property type="protein sequence ID" value="MCY9693995.1"/>
    <property type="molecule type" value="Genomic_DNA"/>
</dbReference>
<sequence length="167" mass="19225">MNGETQIQKAYESILGHDFEKAIEWFEKAIAEEPNNAAYHYKLSITFARSNKLLKAIEHASKALELVKDNEAYRYHLQVLHARKLVEKAQKQLSTQSEHSESAIFLLKEAIALDPLAIEAYLILGEAFAFRKDYGRAYQTVMEAVRLEPHHEIAKQHAALYQQKMKL</sequence>
<evidence type="ECO:0000256" key="2">
    <source>
        <dbReference type="ARBA" id="ARBA00022803"/>
    </source>
</evidence>
<accession>A0ABT4GCS8</accession>
<organism evidence="4 5">
    <name type="scientific">Paenibacillus alginolyticus</name>
    <dbReference type="NCBI Taxonomy" id="59839"/>
    <lineage>
        <taxon>Bacteria</taxon>
        <taxon>Bacillati</taxon>
        <taxon>Bacillota</taxon>
        <taxon>Bacilli</taxon>
        <taxon>Bacillales</taxon>
        <taxon>Paenibacillaceae</taxon>
        <taxon>Paenibacillus</taxon>
    </lineage>
</organism>
<feature type="repeat" description="TPR" evidence="3">
    <location>
        <begin position="118"/>
        <end position="151"/>
    </location>
</feature>
<feature type="repeat" description="TPR" evidence="3">
    <location>
        <begin position="3"/>
        <end position="36"/>
    </location>
</feature>
<keyword evidence="5" id="KW-1185">Reference proteome</keyword>
<reference evidence="4 5" key="1">
    <citation type="submission" date="2022-05" db="EMBL/GenBank/DDBJ databases">
        <title>Genome Sequencing of Bee-Associated Microbes.</title>
        <authorList>
            <person name="Dunlap C."/>
        </authorList>
    </citation>
    <scope>NUCLEOTIDE SEQUENCE [LARGE SCALE GENOMIC DNA]</scope>
    <source>
        <strain evidence="4 5">NRRL B-14421</strain>
    </source>
</reference>
<evidence type="ECO:0000256" key="3">
    <source>
        <dbReference type="PROSITE-ProRule" id="PRU00339"/>
    </source>
</evidence>
<protein>
    <recommendedName>
        <fullName evidence="6">Tetratricopeptide repeat protein</fullName>
    </recommendedName>
</protein>
<dbReference type="InterPro" id="IPR050498">
    <property type="entry name" value="Ycf3"/>
</dbReference>
<evidence type="ECO:0000313" key="4">
    <source>
        <dbReference type="EMBL" id="MCY9693995.1"/>
    </source>
</evidence>
<dbReference type="InterPro" id="IPR019734">
    <property type="entry name" value="TPR_rpt"/>
</dbReference>
<dbReference type="InterPro" id="IPR011990">
    <property type="entry name" value="TPR-like_helical_dom_sf"/>
</dbReference>
<evidence type="ECO:0000256" key="1">
    <source>
        <dbReference type="ARBA" id="ARBA00022737"/>
    </source>
</evidence>
<gene>
    <name evidence="4" type="ORF">M5X19_13945</name>
</gene>
<dbReference type="PANTHER" id="PTHR44858">
    <property type="entry name" value="TETRATRICOPEPTIDE REPEAT PROTEIN 6"/>
    <property type="match status" value="1"/>
</dbReference>
<keyword evidence="2 3" id="KW-0802">TPR repeat</keyword>
<dbReference type="SMART" id="SM00028">
    <property type="entry name" value="TPR"/>
    <property type="match status" value="3"/>
</dbReference>
<dbReference type="PROSITE" id="PS50005">
    <property type="entry name" value="TPR"/>
    <property type="match status" value="2"/>
</dbReference>
<comment type="caution">
    <text evidence="4">The sequence shown here is derived from an EMBL/GenBank/DDBJ whole genome shotgun (WGS) entry which is preliminary data.</text>
</comment>
<dbReference type="Gene3D" id="1.25.40.10">
    <property type="entry name" value="Tetratricopeptide repeat domain"/>
    <property type="match status" value="2"/>
</dbReference>
<dbReference type="Pfam" id="PF13181">
    <property type="entry name" value="TPR_8"/>
    <property type="match status" value="1"/>
</dbReference>
<dbReference type="Proteomes" id="UP001527099">
    <property type="component" value="Unassembled WGS sequence"/>
</dbReference>
<dbReference type="Pfam" id="PF13432">
    <property type="entry name" value="TPR_16"/>
    <property type="match status" value="1"/>
</dbReference>